<sequence>MASRGSSLQALLVASPCLGEAAVVLVDAASSYGVSSSSGPPPSGSSV</sequence>
<feature type="chain" id="PRO_5003839995" description="Secreted protein" evidence="1">
    <location>
        <begin position="22"/>
        <end position="47"/>
    </location>
</feature>
<accession>K0SGV4</accession>
<evidence type="ECO:0008006" key="4">
    <source>
        <dbReference type="Google" id="ProtNLM"/>
    </source>
</evidence>
<evidence type="ECO:0000313" key="3">
    <source>
        <dbReference type="Proteomes" id="UP000266841"/>
    </source>
</evidence>
<dbReference type="Proteomes" id="UP000266841">
    <property type="component" value="Unassembled WGS sequence"/>
</dbReference>
<comment type="caution">
    <text evidence="2">The sequence shown here is derived from an EMBL/GenBank/DDBJ whole genome shotgun (WGS) entry which is preliminary data.</text>
</comment>
<gene>
    <name evidence="2" type="ORF">THAOC_22168</name>
</gene>
<protein>
    <recommendedName>
        <fullName evidence="4">Secreted protein</fullName>
    </recommendedName>
</protein>
<evidence type="ECO:0000256" key="1">
    <source>
        <dbReference type="SAM" id="SignalP"/>
    </source>
</evidence>
<name>K0SGV4_THAOC</name>
<dbReference type="EMBL" id="AGNL01027110">
    <property type="protein sequence ID" value="EJK57757.1"/>
    <property type="molecule type" value="Genomic_DNA"/>
</dbReference>
<feature type="signal peptide" evidence="1">
    <location>
        <begin position="1"/>
        <end position="21"/>
    </location>
</feature>
<evidence type="ECO:0000313" key="2">
    <source>
        <dbReference type="EMBL" id="EJK57757.1"/>
    </source>
</evidence>
<dbReference type="AlphaFoldDB" id="K0SGV4"/>
<keyword evidence="1" id="KW-0732">Signal</keyword>
<feature type="non-terminal residue" evidence="2">
    <location>
        <position position="47"/>
    </location>
</feature>
<proteinExistence type="predicted"/>
<reference evidence="2 3" key="1">
    <citation type="journal article" date="2012" name="Genome Biol.">
        <title>Genome and low-iron response of an oceanic diatom adapted to chronic iron limitation.</title>
        <authorList>
            <person name="Lommer M."/>
            <person name="Specht M."/>
            <person name="Roy A.S."/>
            <person name="Kraemer L."/>
            <person name="Andreson R."/>
            <person name="Gutowska M.A."/>
            <person name="Wolf J."/>
            <person name="Bergner S.V."/>
            <person name="Schilhabel M.B."/>
            <person name="Klostermeier U.C."/>
            <person name="Beiko R.G."/>
            <person name="Rosenstiel P."/>
            <person name="Hippler M."/>
            <person name="Laroche J."/>
        </authorList>
    </citation>
    <scope>NUCLEOTIDE SEQUENCE [LARGE SCALE GENOMIC DNA]</scope>
    <source>
        <strain evidence="2 3">CCMP1005</strain>
    </source>
</reference>
<keyword evidence="3" id="KW-1185">Reference proteome</keyword>
<organism evidence="2 3">
    <name type="scientific">Thalassiosira oceanica</name>
    <name type="common">Marine diatom</name>
    <dbReference type="NCBI Taxonomy" id="159749"/>
    <lineage>
        <taxon>Eukaryota</taxon>
        <taxon>Sar</taxon>
        <taxon>Stramenopiles</taxon>
        <taxon>Ochrophyta</taxon>
        <taxon>Bacillariophyta</taxon>
        <taxon>Coscinodiscophyceae</taxon>
        <taxon>Thalassiosirophycidae</taxon>
        <taxon>Thalassiosirales</taxon>
        <taxon>Thalassiosiraceae</taxon>
        <taxon>Thalassiosira</taxon>
    </lineage>
</organism>